<dbReference type="AlphaFoldDB" id="A5E7H5"/>
<feature type="transmembrane region" description="Helical" evidence="5">
    <location>
        <begin position="237"/>
        <end position="258"/>
    </location>
</feature>
<dbReference type="InterPro" id="IPR006603">
    <property type="entry name" value="PQ-loop_rpt"/>
</dbReference>
<dbReference type="Proteomes" id="UP000001996">
    <property type="component" value="Unassembled WGS sequence"/>
</dbReference>
<accession>A5E7H5</accession>
<gene>
    <name evidence="6" type="ORF">LELG_05564</name>
</gene>
<dbReference type="GeneID" id="5230336"/>
<evidence type="ECO:0000313" key="6">
    <source>
        <dbReference type="EMBL" id="EDK47383.1"/>
    </source>
</evidence>
<dbReference type="Pfam" id="PF04193">
    <property type="entry name" value="PQ-loop"/>
    <property type="match status" value="1"/>
</dbReference>
<dbReference type="KEGG" id="lel:PVL30_005093"/>
<keyword evidence="4 5" id="KW-0472">Membrane</keyword>
<evidence type="ECO:0000256" key="1">
    <source>
        <dbReference type="ARBA" id="ARBA00004141"/>
    </source>
</evidence>
<keyword evidence="7" id="KW-1185">Reference proteome</keyword>
<evidence type="ECO:0000313" key="7">
    <source>
        <dbReference type="Proteomes" id="UP000001996"/>
    </source>
</evidence>
<keyword evidence="3 5" id="KW-1133">Transmembrane helix</keyword>
<feature type="transmembrane region" description="Helical" evidence="5">
    <location>
        <begin position="122"/>
        <end position="142"/>
    </location>
</feature>
<feature type="transmembrane region" description="Helical" evidence="5">
    <location>
        <begin position="86"/>
        <end position="110"/>
    </location>
</feature>
<feature type="transmembrane region" description="Helical" evidence="5">
    <location>
        <begin position="193"/>
        <end position="217"/>
    </location>
</feature>
<proteinExistence type="predicted"/>
<evidence type="ECO:0000256" key="4">
    <source>
        <dbReference type="ARBA" id="ARBA00023136"/>
    </source>
</evidence>
<organism evidence="6 7">
    <name type="scientific">Lodderomyces elongisporus (strain ATCC 11503 / CBS 2605 / JCM 1781 / NBRC 1676 / NRRL YB-4239)</name>
    <name type="common">Yeast</name>
    <name type="synonym">Saccharomyces elongisporus</name>
    <dbReference type="NCBI Taxonomy" id="379508"/>
    <lineage>
        <taxon>Eukaryota</taxon>
        <taxon>Fungi</taxon>
        <taxon>Dikarya</taxon>
        <taxon>Ascomycota</taxon>
        <taxon>Saccharomycotina</taxon>
        <taxon>Pichiomycetes</taxon>
        <taxon>Debaryomycetaceae</taxon>
        <taxon>Candida/Lodderomyces clade</taxon>
        <taxon>Lodderomyces</taxon>
    </lineage>
</organism>
<dbReference type="OrthoDB" id="75720at2759"/>
<keyword evidence="2 5" id="KW-0812">Transmembrane</keyword>
<evidence type="ECO:0000256" key="2">
    <source>
        <dbReference type="ARBA" id="ARBA00022692"/>
    </source>
</evidence>
<dbReference type="OMA" id="YQAQFLY"/>
<name>A5E7H5_LODEL</name>
<sequence>MHFIDICNFLASVLALTSSLLQFRYNRSRSRSRGSGSIRNLSYDYIILQGITTTTLLTYTLVYFLQPVLQLYRTRYIFLESTTNTIPFNSLTFLFDGLALLPQAILLYQLRAYRSTATLHQGLSLNCIGFLILITLPLIYFIKCLLFQQMKINNLDIADSIWFISKTVAAVQYMPQIVINWTSESVEGLNSWWLFTCCGTVLLPLIGRVVNTILVLGKEGGDKGGYEWFELPINFPTWPVMVGQGMSLMIITIQLRFYRGLQNTDKIHYKSV</sequence>
<feature type="transmembrane region" description="Helical" evidence="5">
    <location>
        <begin position="6"/>
        <end position="25"/>
    </location>
</feature>
<dbReference type="InParanoid" id="A5E7H5"/>
<dbReference type="FunCoup" id="A5E7H5">
    <property type="interactions" value="7"/>
</dbReference>
<evidence type="ECO:0000256" key="5">
    <source>
        <dbReference type="SAM" id="Phobius"/>
    </source>
</evidence>
<evidence type="ECO:0000256" key="3">
    <source>
        <dbReference type="ARBA" id="ARBA00022989"/>
    </source>
</evidence>
<dbReference type="EMBL" id="CH981533">
    <property type="protein sequence ID" value="EDK47383.1"/>
    <property type="molecule type" value="Genomic_DNA"/>
</dbReference>
<reference evidence="6 7" key="1">
    <citation type="journal article" date="2009" name="Nature">
        <title>Evolution of pathogenicity and sexual reproduction in eight Candida genomes.</title>
        <authorList>
            <person name="Butler G."/>
            <person name="Rasmussen M.D."/>
            <person name="Lin M.F."/>
            <person name="Santos M.A."/>
            <person name="Sakthikumar S."/>
            <person name="Munro C.A."/>
            <person name="Rheinbay E."/>
            <person name="Grabherr M."/>
            <person name="Forche A."/>
            <person name="Reedy J.L."/>
            <person name="Agrafioti I."/>
            <person name="Arnaud M.B."/>
            <person name="Bates S."/>
            <person name="Brown A.J."/>
            <person name="Brunke S."/>
            <person name="Costanzo M.C."/>
            <person name="Fitzpatrick D.A."/>
            <person name="de Groot P.W."/>
            <person name="Harris D."/>
            <person name="Hoyer L.L."/>
            <person name="Hube B."/>
            <person name="Klis F.M."/>
            <person name="Kodira C."/>
            <person name="Lennard N."/>
            <person name="Logue M.E."/>
            <person name="Martin R."/>
            <person name="Neiman A.M."/>
            <person name="Nikolaou E."/>
            <person name="Quail M.A."/>
            <person name="Quinn J."/>
            <person name="Santos M.C."/>
            <person name="Schmitzberger F.F."/>
            <person name="Sherlock G."/>
            <person name="Shah P."/>
            <person name="Silverstein K.A."/>
            <person name="Skrzypek M.S."/>
            <person name="Soll D."/>
            <person name="Staggs R."/>
            <person name="Stansfield I."/>
            <person name="Stumpf M.P."/>
            <person name="Sudbery P.E."/>
            <person name="Srikantha T."/>
            <person name="Zeng Q."/>
            <person name="Berman J."/>
            <person name="Berriman M."/>
            <person name="Heitman J."/>
            <person name="Gow N.A."/>
            <person name="Lorenz M.C."/>
            <person name="Birren B.W."/>
            <person name="Kellis M."/>
            <person name="Cuomo C.A."/>
        </authorList>
    </citation>
    <scope>NUCLEOTIDE SEQUENCE [LARGE SCALE GENOMIC DNA]</scope>
    <source>
        <strain evidence="7">ATCC 11503 / BCRC 21390 / CBS 2605 / JCM 1781 / NBRC 1676 / NRRL YB-4239</strain>
    </source>
</reference>
<dbReference type="GO" id="GO:0016020">
    <property type="term" value="C:membrane"/>
    <property type="evidence" value="ECO:0007669"/>
    <property type="project" value="UniProtKB-SubCell"/>
</dbReference>
<comment type="subcellular location">
    <subcellularLocation>
        <location evidence="1">Membrane</location>
        <topology evidence="1">Multi-pass membrane protein</topology>
    </subcellularLocation>
</comment>
<protein>
    <submittedName>
        <fullName evidence="6">Uncharacterized protein</fullName>
    </submittedName>
</protein>
<feature type="transmembrane region" description="Helical" evidence="5">
    <location>
        <begin position="46"/>
        <end position="66"/>
    </location>
</feature>
<dbReference type="VEuPathDB" id="FungiDB:LELG_05564"/>
<dbReference type="HOGENOM" id="CLU_095775_0_0_1"/>